<dbReference type="Pfam" id="PF13962">
    <property type="entry name" value="PGG"/>
    <property type="match status" value="1"/>
</dbReference>
<sequence length="161" mass="17693">MDLKAKNFEGRSAFDVATNEEMRDPSDERISVTILRIASGITEEQRNAYMIIATLVMTTTYESVMSPPGGVYQASAGDKNATTISTSGTQRKGAGISVLSEVSFFMLSNMFSFLISSATIFITRSTVFANLFLHPYLSLLYASDISFRSYAIGCSFFRIPI</sequence>
<reference evidence="3" key="1">
    <citation type="submission" date="2023-10" db="EMBL/GenBank/DDBJ databases">
        <authorList>
            <person name="Domelevo Entfellner J.-B."/>
        </authorList>
    </citation>
    <scope>NUCLEOTIDE SEQUENCE</scope>
</reference>
<organism evidence="3 4">
    <name type="scientific">Sphenostylis stenocarpa</name>
    <dbReference type="NCBI Taxonomy" id="92480"/>
    <lineage>
        <taxon>Eukaryota</taxon>
        <taxon>Viridiplantae</taxon>
        <taxon>Streptophyta</taxon>
        <taxon>Embryophyta</taxon>
        <taxon>Tracheophyta</taxon>
        <taxon>Spermatophyta</taxon>
        <taxon>Magnoliopsida</taxon>
        <taxon>eudicotyledons</taxon>
        <taxon>Gunneridae</taxon>
        <taxon>Pentapetalae</taxon>
        <taxon>rosids</taxon>
        <taxon>fabids</taxon>
        <taxon>Fabales</taxon>
        <taxon>Fabaceae</taxon>
        <taxon>Papilionoideae</taxon>
        <taxon>50 kb inversion clade</taxon>
        <taxon>NPAAA clade</taxon>
        <taxon>indigoferoid/millettioid clade</taxon>
        <taxon>Phaseoleae</taxon>
        <taxon>Sphenostylis</taxon>
    </lineage>
</organism>
<dbReference type="EMBL" id="OY731408">
    <property type="protein sequence ID" value="CAJ1978535.1"/>
    <property type="molecule type" value="Genomic_DNA"/>
</dbReference>
<keyword evidence="1" id="KW-1133">Transmembrane helix</keyword>
<keyword evidence="1" id="KW-0812">Transmembrane</keyword>
<feature type="transmembrane region" description="Helical" evidence="1">
    <location>
        <begin position="111"/>
        <end position="133"/>
    </location>
</feature>
<feature type="domain" description="PGG" evidence="2">
    <location>
        <begin position="42"/>
        <end position="125"/>
    </location>
</feature>
<proteinExistence type="predicted"/>
<evidence type="ECO:0000259" key="2">
    <source>
        <dbReference type="Pfam" id="PF13962"/>
    </source>
</evidence>
<dbReference type="InterPro" id="IPR026961">
    <property type="entry name" value="PGG_dom"/>
</dbReference>
<keyword evidence="1" id="KW-0472">Membrane</keyword>
<evidence type="ECO:0000313" key="3">
    <source>
        <dbReference type="EMBL" id="CAJ1978535.1"/>
    </source>
</evidence>
<dbReference type="Proteomes" id="UP001189624">
    <property type="component" value="Chromosome 11"/>
</dbReference>
<dbReference type="Gramene" id="rna-AYBTSS11_LOCUS30730">
    <property type="protein sequence ID" value="CAJ1978535.1"/>
    <property type="gene ID" value="gene-AYBTSS11_LOCUS30730"/>
</dbReference>
<evidence type="ECO:0000313" key="4">
    <source>
        <dbReference type="Proteomes" id="UP001189624"/>
    </source>
</evidence>
<accession>A0AA86W5Y3</accession>
<keyword evidence="4" id="KW-1185">Reference proteome</keyword>
<evidence type="ECO:0000256" key="1">
    <source>
        <dbReference type="SAM" id="Phobius"/>
    </source>
</evidence>
<protein>
    <recommendedName>
        <fullName evidence="2">PGG domain-containing protein</fullName>
    </recommendedName>
</protein>
<dbReference type="AlphaFoldDB" id="A0AA86W5Y3"/>
<name>A0AA86W5Y3_9FABA</name>
<gene>
    <name evidence="3" type="ORF">AYBTSS11_LOCUS30730</name>
</gene>